<name>A0A1I3XW31_9HYPH</name>
<dbReference type="InterPro" id="IPR000531">
    <property type="entry name" value="Beta-barrel_TonB"/>
</dbReference>
<protein>
    <submittedName>
        <fullName evidence="13">Outer membrane receptor proteins, mostly Fe transport</fullName>
    </submittedName>
</protein>
<dbReference type="Proteomes" id="UP000198755">
    <property type="component" value="Unassembled WGS sequence"/>
</dbReference>
<evidence type="ECO:0000256" key="9">
    <source>
        <dbReference type="ARBA" id="ARBA00023237"/>
    </source>
</evidence>
<keyword evidence="5 11" id="KW-0732">Signal</keyword>
<evidence type="ECO:0000256" key="3">
    <source>
        <dbReference type="ARBA" id="ARBA00022452"/>
    </source>
</evidence>
<evidence type="ECO:0000256" key="8">
    <source>
        <dbReference type="ARBA" id="ARBA00023170"/>
    </source>
</evidence>
<feature type="signal peptide" evidence="11">
    <location>
        <begin position="1"/>
        <end position="29"/>
    </location>
</feature>
<keyword evidence="6" id="KW-0798">TonB box</keyword>
<keyword evidence="2 10" id="KW-0813">Transport</keyword>
<feature type="domain" description="TonB-dependent receptor-like beta-barrel" evidence="12">
    <location>
        <begin position="279"/>
        <end position="697"/>
    </location>
</feature>
<keyword evidence="9 10" id="KW-0998">Cell outer membrane</keyword>
<evidence type="ECO:0000256" key="4">
    <source>
        <dbReference type="ARBA" id="ARBA00022692"/>
    </source>
</evidence>
<keyword evidence="7 10" id="KW-0472">Membrane</keyword>
<dbReference type="PROSITE" id="PS52016">
    <property type="entry name" value="TONB_DEPENDENT_REC_3"/>
    <property type="match status" value="1"/>
</dbReference>
<dbReference type="AlphaFoldDB" id="A0A1I3XW31"/>
<dbReference type="Pfam" id="PF00593">
    <property type="entry name" value="TonB_dep_Rec_b-barrel"/>
    <property type="match status" value="1"/>
</dbReference>
<evidence type="ECO:0000256" key="2">
    <source>
        <dbReference type="ARBA" id="ARBA00022448"/>
    </source>
</evidence>
<dbReference type="Gene3D" id="2.40.170.20">
    <property type="entry name" value="TonB-dependent receptor, beta-barrel domain"/>
    <property type="match status" value="1"/>
</dbReference>
<dbReference type="GO" id="GO:0009279">
    <property type="term" value="C:cell outer membrane"/>
    <property type="evidence" value="ECO:0007669"/>
    <property type="project" value="UniProtKB-SubCell"/>
</dbReference>
<dbReference type="SUPFAM" id="SSF56935">
    <property type="entry name" value="Porins"/>
    <property type="match status" value="1"/>
</dbReference>
<evidence type="ECO:0000256" key="6">
    <source>
        <dbReference type="ARBA" id="ARBA00023077"/>
    </source>
</evidence>
<dbReference type="PANTHER" id="PTHR30069">
    <property type="entry name" value="TONB-DEPENDENT OUTER MEMBRANE RECEPTOR"/>
    <property type="match status" value="1"/>
</dbReference>
<evidence type="ECO:0000256" key="11">
    <source>
        <dbReference type="SAM" id="SignalP"/>
    </source>
</evidence>
<evidence type="ECO:0000259" key="12">
    <source>
        <dbReference type="Pfam" id="PF00593"/>
    </source>
</evidence>
<keyword evidence="14" id="KW-1185">Reference proteome</keyword>
<keyword evidence="3 10" id="KW-1134">Transmembrane beta strand</keyword>
<accession>A0A1I3XW31</accession>
<dbReference type="EMBL" id="FOSN01000004">
    <property type="protein sequence ID" value="SFK23744.1"/>
    <property type="molecule type" value="Genomic_DNA"/>
</dbReference>
<dbReference type="PANTHER" id="PTHR30069:SF29">
    <property type="entry name" value="HEMOGLOBIN AND HEMOGLOBIN-HAPTOGLOBIN-BINDING PROTEIN 1-RELATED"/>
    <property type="match status" value="1"/>
</dbReference>
<keyword evidence="8 13" id="KW-0675">Receptor</keyword>
<evidence type="ECO:0000313" key="13">
    <source>
        <dbReference type="EMBL" id="SFK23744.1"/>
    </source>
</evidence>
<feature type="chain" id="PRO_5011453226" evidence="11">
    <location>
        <begin position="30"/>
        <end position="731"/>
    </location>
</feature>
<dbReference type="GO" id="GO:0015344">
    <property type="term" value="F:siderophore uptake transmembrane transporter activity"/>
    <property type="evidence" value="ECO:0007669"/>
    <property type="project" value="TreeGrafter"/>
</dbReference>
<evidence type="ECO:0000256" key="10">
    <source>
        <dbReference type="PROSITE-ProRule" id="PRU01360"/>
    </source>
</evidence>
<gene>
    <name evidence="13" type="ORF">SAMN05444581_104127</name>
</gene>
<dbReference type="STRING" id="1612308.SAMN05444581_104127"/>
<evidence type="ECO:0000256" key="5">
    <source>
        <dbReference type="ARBA" id="ARBA00022729"/>
    </source>
</evidence>
<proteinExistence type="inferred from homology"/>
<dbReference type="RefSeq" id="WP_210185888.1">
    <property type="nucleotide sequence ID" value="NZ_FOSN01000004.1"/>
</dbReference>
<comment type="subcellular location">
    <subcellularLocation>
        <location evidence="1 10">Cell outer membrane</location>
        <topology evidence="1 10">Multi-pass membrane protein</topology>
    </subcellularLocation>
</comment>
<evidence type="ECO:0000313" key="14">
    <source>
        <dbReference type="Proteomes" id="UP000198755"/>
    </source>
</evidence>
<dbReference type="GO" id="GO:0044718">
    <property type="term" value="P:siderophore transmembrane transport"/>
    <property type="evidence" value="ECO:0007669"/>
    <property type="project" value="TreeGrafter"/>
</dbReference>
<organism evidence="13 14">
    <name type="scientific">Methylocapsa palsarum</name>
    <dbReference type="NCBI Taxonomy" id="1612308"/>
    <lineage>
        <taxon>Bacteria</taxon>
        <taxon>Pseudomonadati</taxon>
        <taxon>Pseudomonadota</taxon>
        <taxon>Alphaproteobacteria</taxon>
        <taxon>Hyphomicrobiales</taxon>
        <taxon>Beijerinckiaceae</taxon>
        <taxon>Methylocapsa</taxon>
    </lineage>
</organism>
<dbReference type="InterPro" id="IPR039426">
    <property type="entry name" value="TonB-dep_rcpt-like"/>
</dbReference>
<evidence type="ECO:0000256" key="1">
    <source>
        <dbReference type="ARBA" id="ARBA00004571"/>
    </source>
</evidence>
<keyword evidence="4 10" id="KW-0812">Transmembrane</keyword>
<dbReference type="InterPro" id="IPR036942">
    <property type="entry name" value="Beta-barrel_TonB_sf"/>
</dbReference>
<comment type="similarity">
    <text evidence="10">Belongs to the TonB-dependent receptor family.</text>
</comment>
<reference evidence="13 14" key="1">
    <citation type="submission" date="2016-10" db="EMBL/GenBank/DDBJ databases">
        <authorList>
            <person name="de Groot N.N."/>
        </authorList>
    </citation>
    <scope>NUCLEOTIDE SEQUENCE [LARGE SCALE GENOMIC DNA]</scope>
    <source>
        <strain evidence="13 14">NE2</strain>
    </source>
</reference>
<sequence>MPDRIHNVVKYASLAASFAVVLTLTPAGAAGQTPAAGQSAGADATVFELDAVVATAARLDEARLSIQPSLGASVYTFSPEALRTIPQGENAPLNQILLQAPGVAQDSFGQVHIRGDHANVQFRINGVQLPEGLSVFGQALQTRFANSMSLLTGALPAQYGFQTAGVLDIQTKTGITNPGLAYSIYGGGFGWLQPSVEYGGRNGAVDWYVSGDYLQNNRGIENPASTFNALHDATRQLHGFAYLSGVLDPDTRVSMIGGAFDGRFQIPNNPGQVPQLGLNVNGLSTFNSSALNENQSESTQFGILSLQKRIDLNNWGDINLQASAFVRNSALGFAPDSLGDLLFNGVTPYARRSNLAEGAQIDASWRINDSHTLRFGLLGQLERTAYNTTSFVLPVDDAGAQTSAVPFGIVDNGSKFGWLGGLYLQDEWRIAPTLTLNYGLRADAVNQYTNEGQISPRVNIVWKPLEGTVFHAGYSRYFVPPPFELVSPTSVALFVNTTAAPSVTQDSIVKAERSNYFDVGFSQVVMPHLTVNLDGYYKQAVNLLDEGQFGAPIILTAFNYANANVGGATFSIAYDDGPLSVYANAAYSRALGTNIVSAQFNFAPDELAYIAQHYIHLDHDQTWTGSGGAAYTFNMGTKYRTKVSIDAVAQSGLRASTDNVPNGASLPAYATFNASVVQKLDLGLEQAAELRFDVLNLGDAIYEIRDGTGVGVGASQYGLRRTFLAGLSQRF</sequence>
<evidence type="ECO:0000256" key="7">
    <source>
        <dbReference type="ARBA" id="ARBA00023136"/>
    </source>
</evidence>